<evidence type="ECO:0000256" key="1">
    <source>
        <dbReference type="SAM" id="MobiDB-lite"/>
    </source>
</evidence>
<name>A0A318ZIY4_9EURO</name>
<gene>
    <name evidence="2" type="ORF">BP01DRAFT_96606</name>
</gene>
<protein>
    <submittedName>
        <fullName evidence="2">Uncharacterized protein</fullName>
    </submittedName>
</protein>
<evidence type="ECO:0000313" key="2">
    <source>
        <dbReference type="EMBL" id="PYH43670.1"/>
    </source>
</evidence>
<accession>A0A318ZIY4</accession>
<dbReference type="AlphaFoldDB" id="A0A318ZIY4"/>
<dbReference type="GeneID" id="37081498"/>
<dbReference type="Proteomes" id="UP000248349">
    <property type="component" value="Unassembled WGS sequence"/>
</dbReference>
<keyword evidence="3" id="KW-1185">Reference proteome</keyword>
<proteinExistence type="predicted"/>
<dbReference type="EMBL" id="KZ821242">
    <property type="protein sequence ID" value="PYH43670.1"/>
    <property type="molecule type" value="Genomic_DNA"/>
</dbReference>
<dbReference type="RefSeq" id="XP_025429652.1">
    <property type="nucleotide sequence ID" value="XM_025580269.1"/>
</dbReference>
<feature type="region of interest" description="Disordered" evidence="1">
    <location>
        <begin position="1"/>
        <end position="26"/>
    </location>
</feature>
<reference evidence="2 3" key="1">
    <citation type="submission" date="2016-12" db="EMBL/GenBank/DDBJ databases">
        <title>The genomes of Aspergillus section Nigri reveals drivers in fungal speciation.</title>
        <authorList>
            <consortium name="DOE Joint Genome Institute"/>
            <person name="Vesth T.C."/>
            <person name="Nybo J."/>
            <person name="Theobald S."/>
            <person name="Brandl J."/>
            <person name="Frisvad J.C."/>
            <person name="Nielsen K.F."/>
            <person name="Lyhne E.K."/>
            <person name="Kogle M.E."/>
            <person name="Kuo A."/>
            <person name="Riley R."/>
            <person name="Clum A."/>
            <person name="Nolan M."/>
            <person name="Lipzen A."/>
            <person name="Salamov A."/>
            <person name="Henrissat B."/>
            <person name="Wiebenga A."/>
            <person name="De Vries R.P."/>
            <person name="Grigoriev I.V."/>
            <person name="Mortensen U.H."/>
            <person name="Andersen M.R."/>
            <person name="Baker S.E."/>
        </authorList>
    </citation>
    <scope>NUCLEOTIDE SEQUENCE [LARGE SCALE GENOMIC DNA]</scope>
    <source>
        <strain evidence="2 3">JOP 1030-1</strain>
    </source>
</reference>
<evidence type="ECO:0000313" key="3">
    <source>
        <dbReference type="Proteomes" id="UP000248349"/>
    </source>
</evidence>
<sequence length="160" mass="18189">MNPGKLGMPRRRPPAGSGDSSGPDCRSCRREYDLSPGGFFCPRWMRWVRRLGRNLDWWCVPVRAACWWVGEHTEYGPNSRMKPHGGFNTWSVRLSIRLLSKSLDPQTEQTGTLQRLRLLQEVILRIAIACASIELPYCPASTCPSNLTLRRCPAFAMRLA</sequence>
<organism evidence="2 3">
    <name type="scientific">Aspergillus saccharolyticus JOP 1030-1</name>
    <dbReference type="NCBI Taxonomy" id="1450539"/>
    <lineage>
        <taxon>Eukaryota</taxon>
        <taxon>Fungi</taxon>
        <taxon>Dikarya</taxon>
        <taxon>Ascomycota</taxon>
        <taxon>Pezizomycotina</taxon>
        <taxon>Eurotiomycetes</taxon>
        <taxon>Eurotiomycetidae</taxon>
        <taxon>Eurotiales</taxon>
        <taxon>Aspergillaceae</taxon>
        <taxon>Aspergillus</taxon>
        <taxon>Aspergillus subgen. Circumdati</taxon>
    </lineage>
</organism>